<protein>
    <submittedName>
        <fullName evidence="9">Bacillopeptidase F</fullName>
    </submittedName>
</protein>
<dbReference type="Pfam" id="PF00082">
    <property type="entry name" value="Peptidase_S8"/>
    <property type="match status" value="2"/>
</dbReference>
<accession>A0A1D2MNP6</accession>
<sequence length="388" mass="41550">MLRISTCLLIAVGCVLAAPGPSSKIAPELQNKSTANIIVSLSEEPNLPSNRSTPNALKADADTELIQQIAEDDQVESITEEQIAHLIEPVDMKNVEALLTSTNGEWSRFKHLKHGKNWDFEWRGVIIAQWTLDTSTPEPTDNNGHGTHTTGTIAGGKGIGVAPGAKWAACRGCASSACWQSDLLACGDFFACPTRADGSSPDCSKAPNVVSTPGEVVEEIPGSTTIDDAISSFSSVGPTTDGRMKPEVSAPGSNVISAYYTSDTAYVSLSGTSMACPHAAGAIALLQVRDKNLSYVKAKEFLLGQTIRTLYPLEGLAKESLIISSPTTCLVLVVSTPSRVFELKPSQCKANLDFGILISTVQLLFYTNFYINGCKYTMYRNNMYQVNN</sequence>
<dbReference type="GO" id="GO:0006508">
    <property type="term" value="P:proteolysis"/>
    <property type="evidence" value="ECO:0007669"/>
    <property type="project" value="UniProtKB-KW"/>
</dbReference>
<keyword evidence="7" id="KW-0732">Signal</keyword>
<dbReference type="AlphaFoldDB" id="A0A1D2MNP6"/>
<organism evidence="9 10">
    <name type="scientific">Orchesella cincta</name>
    <name type="common">Springtail</name>
    <name type="synonym">Podura cincta</name>
    <dbReference type="NCBI Taxonomy" id="48709"/>
    <lineage>
        <taxon>Eukaryota</taxon>
        <taxon>Metazoa</taxon>
        <taxon>Ecdysozoa</taxon>
        <taxon>Arthropoda</taxon>
        <taxon>Hexapoda</taxon>
        <taxon>Collembola</taxon>
        <taxon>Entomobryomorpha</taxon>
        <taxon>Entomobryoidea</taxon>
        <taxon>Orchesellidae</taxon>
        <taxon>Orchesellinae</taxon>
        <taxon>Orchesella</taxon>
    </lineage>
</organism>
<gene>
    <name evidence="9" type="ORF">Ocin01_12053</name>
</gene>
<reference evidence="9 10" key="1">
    <citation type="journal article" date="2016" name="Genome Biol. Evol.">
        <title>Gene Family Evolution Reflects Adaptation to Soil Environmental Stressors in the Genome of the Collembolan Orchesella cincta.</title>
        <authorList>
            <person name="Faddeeva-Vakhrusheva A."/>
            <person name="Derks M.F."/>
            <person name="Anvar S.Y."/>
            <person name="Agamennone V."/>
            <person name="Suring W."/>
            <person name="Smit S."/>
            <person name="van Straalen N.M."/>
            <person name="Roelofs D."/>
        </authorList>
    </citation>
    <scope>NUCLEOTIDE SEQUENCE [LARGE SCALE GENOMIC DNA]</scope>
    <source>
        <tissue evidence="9">Mixed pool</tissue>
    </source>
</reference>
<keyword evidence="6" id="KW-0812">Transmembrane</keyword>
<dbReference type="OrthoDB" id="1740355at2759"/>
<feature type="domain" description="Peptidase S8/S53" evidence="8">
    <location>
        <begin position="122"/>
        <end position="182"/>
    </location>
</feature>
<dbReference type="InterPro" id="IPR015500">
    <property type="entry name" value="Peptidase_S8_subtilisin-rel"/>
</dbReference>
<dbReference type="InterPro" id="IPR036852">
    <property type="entry name" value="Peptidase_S8/S53_dom_sf"/>
</dbReference>
<dbReference type="PRINTS" id="PR00723">
    <property type="entry name" value="SUBTILISIN"/>
</dbReference>
<keyword evidence="3" id="KW-0378">Hydrolase</keyword>
<dbReference type="InterPro" id="IPR050131">
    <property type="entry name" value="Peptidase_S8_subtilisin-like"/>
</dbReference>
<dbReference type="GO" id="GO:0004252">
    <property type="term" value="F:serine-type endopeptidase activity"/>
    <property type="evidence" value="ECO:0007669"/>
    <property type="project" value="InterPro"/>
</dbReference>
<proteinExistence type="inferred from homology"/>
<dbReference type="SUPFAM" id="SSF52743">
    <property type="entry name" value="Subtilisin-like"/>
    <property type="match status" value="1"/>
</dbReference>
<keyword evidence="6" id="KW-0472">Membrane</keyword>
<dbReference type="PROSITE" id="PS00138">
    <property type="entry name" value="SUBTILASE_SER"/>
    <property type="match status" value="1"/>
</dbReference>
<keyword evidence="4" id="KW-0720">Serine protease</keyword>
<comment type="caution">
    <text evidence="5">Lacks conserved residue(s) required for the propagation of feature annotation.</text>
</comment>
<evidence type="ECO:0000256" key="6">
    <source>
        <dbReference type="SAM" id="Phobius"/>
    </source>
</evidence>
<keyword evidence="10" id="KW-1185">Reference proteome</keyword>
<feature type="domain" description="Peptidase S8/S53" evidence="8">
    <location>
        <begin position="222"/>
        <end position="303"/>
    </location>
</feature>
<evidence type="ECO:0000256" key="2">
    <source>
        <dbReference type="ARBA" id="ARBA00022670"/>
    </source>
</evidence>
<evidence type="ECO:0000256" key="4">
    <source>
        <dbReference type="ARBA" id="ARBA00022825"/>
    </source>
</evidence>
<dbReference type="PANTHER" id="PTHR43806:SF67">
    <property type="entry name" value="EGF-LIKE DOMAIN-CONTAINING PROTEIN"/>
    <property type="match status" value="1"/>
</dbReference>
<evidence type="ECO:0000313" key="9">
    <source>
        <dbReference type="EMBL" id="ODM94623.1"/>
    </source>
</evidence>
<comment type="caution">
    <text evidence="9">The sequence shown here is derived from an EMBL/GenBank/DDBJ whole genome shotgun (WGS) entry which is preliminary data.</text>
</comment>
<keyword evidence="6" id="KW-1133">Transmembrane helix</keyword>
<dbReference type="InterPro" id="IPR000209">
    <property type="entry name" value="Peptidase_S8/S53_dom"/>
</dbReference>
<dbReference type="PANTHER" id="PTHR43806">
    <property type="entry name" value="PEPTIDASE S8"/>
    <property type="match status" value="1"/>
</dbReference>
<name>A0A1D2MNP6_ORCCI</name>
<dbReference type="EMBL" id="LJIJ01000780">
    <property type="protein sequence ID" value="ODM94623.1"/>
    <property type="molecule type" value="Genomic_DNA"/>
</dbReference>
<evidence type="ECO:0000259" key="8">
    <source>
        <dbReference type="Pfam" id="PF00082"/>
    </source>
</evidence>
<comment type="similarity">
    <text evidence="1 5">Belongs to the peptidase S8 family.</text>
</comment>
<dbReference type="Proteomes" id="UP000094527">
    <property type="component" value="Unassembled WGS sequence"/>
</dbReference>
<dbReference type="InterPro" id="IPR023828">
    <property type="entry name" value="Peptidase_S8_Ser-AS"/>
</dbReference>
<feature type="transmembrane region" description="Helical" evidence="6">
    <location>
        <begin position="354"/>
        <end position="371"/>
    </location>
</feature>
<feature type="signal peptide" evidence="7">
    <location>
        <begin position="1"/>
        <end position="17"/>
    </location>
</feature>
<evidence type="ECO:0000313" key="10">
    <source>
        <dbReference type="Proteomes" id="UP000094527"/>
    </source>
</evidence>
<evidence type="ECO:0000256" key="5">
    <source>
        <dbReference type="PROSITE-ProRule" id="PRU01240"/>
    </source>
</evidence>
<dbReference type="Gene3D" id="3.40.50.200">
    <property type="entry name" value="Peptidase S8/S53 domain"/>
    <property type="match status" value="2"/>
</dbReference>
<evidence type="ECO:0000256" key="7">
    <source>
        <dbReference type="SAM" id="SignalP"/>
    </source>
</evidence>
<dbReference type="PROSITE" id="PS51892">
    <property type="entry name" value="SUBTILASE"/>
    <property type="match status" value="1"/>
</dbReference>
<dbReference type="STRING" id="48709.A0A1D2MNP6"/>
<keyword evidence="2" id="KW-0645">Protease</keyword>
<evidence type="ECO:0000256" key="1">
    <source>
        <dbReference type="ARBA" id="ARBA00011073"/>
    </source>
</evidence>
<evidence type="ECO:0000256" key="3">
    <source>
        <dbReference type="ARBA" id="ARBA00022801"/>
    </source>
</evidence>
<feature type="chain" id="PRO_5008904332" evidence="7">
    <location>
        <begin position="18"/>
        <end position="388"/>
    </location>
</feature>